<dbReference type="AlphaFoldDB" id="A0A8D0AE71"/>
<keyword evidence="1" id="KW-0862">Zinc</keyword>
<dbReference type="Proteomes" id="UP000694568">
    <property type="component" value="Unplaced"/>
</dbReference>
<dbReference type="PANTHER" id="PTHR23095:SF51">
    <property type="entry name" value="PARANEOPLASTIC ANTIGEN MA1 HOMOLOG-RELATED"/>
    <property type="match status" value="1"/>
</dbReference>
<dbReference type="InterPro" id="IPR036875">
    <property type="entry name" value="Znf_CCHC_sf"/>
</dbReference>
<protein>
    <recommendedName>
        <fullName evidence="3">CCHC-type domain-containing protein</fullName>
    </recommendedName>
</protein>
<dbReference type="Ensembl" id="ENSSLUT00000053020.1">
    <property type="protein sequence ID" value="ENSSLUP00000051505.1"/>
    <property type="gene ID" value="ENSSLUG00000022378.1"/>
</dbReference>
<evidence type="ECO:0000313" key="4">
    <source>
        <dbReference type="Ensembl" id="ENSSLUP00000051505.1"/>
    </source>
</evidence>
<keyword evidence="5" id="KW-1185">Reference proteome</keyword>
<evidence type="ECO:0000259" key="3">
    <source>
        <dbReference type="PROSITE" id="PS50158"/>
    </source>
</evidence>
<feature type="compositionally biased region" description="Basic and acidic residues" evidence="2">
    <location>
        <begin position="358"/>
        <end position="378"/>
    </location>
</feature>
<proteinExistence type="predicted"/>
<organism evidence="4 5">
    <name type="scientific">Sander lucioperca</name>
    <name type="common">Pike-perch</name>
    <name type="synonym">Perca lucioperca</name>
    <dbReference type="NCBI Taxonomy" id="283035"/>
    <lineage>
        <taxon>Eukaryota</taxon>
        <taxon>Metazoa</taxon>
        <taxon>Chordata</taxon>
        <taxon>Craniata</taxon>
        <taxon>Vertebrata</taxon>
        <taxon>Euteleostomi</taxon>
        <taxon>Actinopterygii</taxon>
        <taxon>Neopterygii</taxon>
        <taxon>Teleostei</taxon>
        <taxon>Neoteleostei</taxon>
        <taxon>Acanthomorphata</taxon>
        <taxon>Eupercaria</taxon>
        <taxon>Perciformes</taxon>
        <taxon>Percoidei</taxon>
        <taxon>Percidae</taxon>
        <taxon>Luciopercinae</taxon>
        <taxon>Sander</taxon>
    </lineage>
</organism>
<dbReference type="InterPro" id="IPR048271">
    <property type="entry name" value="PNMA_N"/>
</dbReference>
<feature type="region of interest" description="Disordered" evidence="2">
    <location>
        <begin position="342"/>
        <end position="399"/>
    </location>
</feature>
<dbReference type="GeneTree" id="ENSGT01030000234522"/>
<dbReference type="Gene3D" id="4.10.60.10">
    <property type="entry name" value="Zinc finger, CCHC-type"/>
    <property type="match status" value="1"/>
</dbReference>
<dbReference type="Pfam" id="PF14893">
    <property type="entry name" value="PNMA"/>
    <property type="match status" value="1"/>
</dbReference>
<sequence length="457" mass="51855">LPLPLLSSQRELINWCKGESLDLKHALLLHGVPEGVSREDIEETAGTIKALGKVKVRGKMFHPQQQSVMVLCECREEIDPSKIPPEIMPISEGSGWKTVYYTEPQLDNFEEKLLTFLQSEGRTLEDIQGLCSPTKEGNSNPEDIIRAVGDVMSRTNKQHDGHPYRRLRTFSGVSPTPTGEETLDNWLEQATLLVEEGECSDKEKRRRILESLKGPAFEIIQAVRLTQPDASPREYIKAIESIFGTVESPEELYLSFRALHQQPGERLSEFLRRVEKSLVKVVQGGGLPVNAANSARLEQLLRGSTSELMLLQLKIRERSSNPPTFLNLLREVMEEEVCQSARQSHVSHMRPQRVRTVQAEKEKEPESVSRNPPREHTPQPHRYKAAPVHKPAHSKVFPPRQDKDEFFCYRCGENGHIATRCTAPENLQKVIRKLIRLVRVSPLPNKENPNPAAEEQH</sequence>
<keyword evidence="1" id="KW-0863">Zinc-finger</keyword>
<accession>A0A8D0AE71</accession>
<dbReference type="GO" id="GO:0008270">
    <property type="term" value="F:zinc ion binding"/>
    <property type="evidence" value="ECO:0007669"/>
    <property type="project" value="UniProtKB-KW"/>
</dbReference>
<dbReference type="InterPro" id="IPR001878">
    <property type="entry name" value="Znf_CCHC"/>
</dbReference>
<keyword evidence="1" id="KW-0479">Metal-binding</keyword>
<dbReference type="Pfam" id="PF00098">
    <property type="entry name" value="zf-CCHC"/>
    <property type="match status" value="1"/>
</dbReference>
<dbReference type="PANTHER" id="PTHR23095">
    <property type="entry name" value="PARANEOPLASTIC ANTIGEN"/>
    <property type="match status" value="1"/>
</dbReference>
<dbReference type="InterPro" id="IPR048270">
    <property type="entry name" value="PNMA_C"/>
</dbReference>
<dbReference type="SMART" id="SM00343">
    <property type="entry name" value="ZnF_C2HC"/>
    <property type="match status" value="1"/>
</dbReference>
<evidence type="ECO:0000256" key="2">
    <source>
        <dbReference type="SAM" id="MobiDB-lite"/>
    </source>
</evidence>
<dbReference type="SUPFAM" id="SSF57756">
    <property type="entry name" value="Retrovirus zinc finger-like domains"/>
    <property type="match status" value="1"/>
</dbReference>
<evidence type="ECO:0000313" key="5">
    <source>
        <dbReference type="Proteomes" id="UP000694568"/>
    </source>
</evidence>
<name>A0A8D0AE71_SANLU</name>
<dbReference type="Pfam" id="PF20846">
    <property type="entry name" value="PNMA_N"/>
    <property type="match status" value="1"/>
</dbReference>
<dbReference type="InterPro" id="IPR026523">
    <property type="entry name" value="PNMA"/>
</dbReference>
<dbReference type="PROSITE" id="PS50158">
    <property type="entry name" value="ZF_CCHC"/>
    <property type="match status" value="1"/>
</dbReference>
<feature type="domain" description="CCHC-type" evidence="3">
    <location>
        <begin position="408"/>
        <end position="421"/>
    </location>
</feature>
<evidence type="ECO:0000256" key="1">
    <source>
        <dbReference type="PROSITE-ProRule" id="PRU00047"/>
    </source>
</evidence>
<dbReference type="Ensembl" id="ENSSLUT00000030736.1">
    <property type="protein sequence ID" value="ENSSLUP00000029788.1"/>
    <property type="gene ID" value="ENSSLUG00000013369.1"/>
</dbReference>
<dbReference type="GO" id="GO:0003676">
    <property type="term" value="F:nucleic acid binding"/>
    <property type="evidence" value="ECO:0007669"/>
    <property type="project" value="InterPro"/>
</dbReference>
<reference evidence="4" key="1">
    <citation type="submission" date="2025-05" db="UniProtKB">
        <authorList>
            <consortium name="Ensembl"/>
        </authorList>
    </citation>
    <scope>IDENTIFICATION</scope>
</reference>